<keyword evidence="1" id="KW-1133">Transmembrane helix</keyword>
<protein>
    <recommendedName>
        <fullName evidence="4">ABC transporter permease</fullName>
    </recommendedName>
</protein>
<proteinExistence type="predicted"/>
<dbReference type="RefSeq" id="WP_118912175.1">
    <property type="nucleotide sequence ID" value="NZ_CBCRVH010000001.1"/>
</dbReference>
<accession>A0A417ZBF4</accession>
<comment type="caution">
    <text evidence="2">The sequence shown here is derived from an EMBL/GenBank/DDBJ whole genome shotgun (WGS) entry which is preliminary data.</text>
</comment>
<gene>
    <name evidence="2" type="ORF">D1832_00595</name>
</gene>
<feature type="transmembrane region" description="Helical" evidence="1">
    <location>
        <begin position="44"/>
        <end position="65"/>
    </location>
</feature>
<reference evidence="2 3" key="1">
    <citation type="submission" date="2018-08" db="EMBL/GenBank/DDBJ databases">
        <title>Whole genome sequence analysis of Dermacoccus abyssi bacteria isolated from Deep Mariana trench Micromonospora spp reveals genes involved in the environmental adaptation and production of secondary metabolites.</title>
        <authorList>
            <person name="Abdel-Mageed W.M."/>
            <person name="Lehri B."/>
            <person name="Nouioui I."/>
            <person name="Goodfellow I."/>
            <person name="Jaspars M."/>
            <person name="Karlyshev A."/>
        </authorList>
    </citation>
    <scope>NUCLEOTIDE SEQUENCE [LARGE SCALE GENOMIC DNA]</scope>
    <source>
        <strain evidence="2 3">MT1.1</strain>
    </source>
</reference>
<dbReference type="Proteomes" id="UP000285376">
    <property type="component" value="Unassembled WGS sequence"/>
</dbReference>
<evidence type="ECO:0000256" key="1">
    <source>
        <dbReference type="SAM" id="Phobius"/>
    </source>
</evidence>
<evidence type="ECO:0000313" key="3">
    <source>
        <dbReference type="Proteomes" id="UP000285376"/>
    </source>
</evidence>
<name>A0A417ZBF4_9MICO</name>
<keyword evidence="1" id="KW-0812">Transmembrane</keyword>
<dbReference type="EMBL" id="QWLM01000001">
    <property type="protein sequence ID" value="RHW47978.1"/>
    <property type="molecule type" value="Genomic_DNA"/>
</dbReference>
<keyword evidence="1" id="KW-0472">Membrane</keyword>
<evidence type="ECO:0008006" key="4">
    <source>
        <dbReference type="Google" id="ProtNLM"/>
    </source>
</evidence>
<organism evidence="2 3">
    <name type="scientific">Dermacoccus abyssi</name>
    <dbReference type="NCBI Taxonomy" id="322596"/>
    <lineage>
        <taxon>Bacteria</taxon>
        <taxon>Bacillati</taxon>
        <taxon>Actinomycetota</taxon>
        <taxon>Actinomycetes</taxon>
        <taxon>Micrococcales</taxon>
        <taxon>Dermacoccaceae</taxon>
        <taxon>Dermacoccus</taxon>
    </lineage>
</organism>
<sequence>MTTSHDSRIPERPDPVRTHGLQAATAPGLQFASQLNGERRSNRIVAWLLLVAVLAPVLLIVLGWIRLF</sequence>
<evidence type="ECO:0000313" key="2">
    <source>
        <dbReference type="EMBL" id="RHW47978.1"/>
    </source>
</evidence>
<dbReference type="AlphaFoldDB" id="A0A417ZBF4"/>